<feature type="domain" description="Putative glutamine amidotransferase" evidence="1">
    <location>
        <begin position="3"/>
        <end position="245"/>
    </location>
</feature>
<evidence type="ECO:0000313" key="2">
    <source>
        <dbReference type="EMBL" id="MDT0265753.1"/>
    </source>
</evidence>
<dbReference type="PANTHER" id="PTHR37947">
    <property type="entry name" value="BLL2462 PROTEIN"/>
    <property type="match status" value="1"/>
</dbReference>
<dbReference type="EMBL" id="JAVREO010000003">
    <property type="protein sequence ID" value="MDT0265753.1"/>
    <property type="molecule type" value="Genomic_DNA"/>
</dbReference>
<dbReference type="PANTHER" id="PTHR37947:SF1">
    <property type="entry name" value="BLL2462 PROTEIN"/>
    <property type="match status" value="1"/>
</dbReference>
<reference evidence="3" key="1">
    <citation type="submission" date="2023-07" db="EMBL/GenBank/DDBJ databases">
        <title>30 novel species of actinomycetes from the DSMZ collection.</title>
        <authorList>
            <person name="Nouioui I."/>
        </authorList>
    </citation>
    <scope>NUCLEOTIDE SEQUENCE [LARGE SCALE GENOMIC DNA]</scope>
    <source>
        <strain evidence="3">DSM 44915</strain>
    </source>
</reference>
<name>A0ABU2JLY7_9ACTN</name>
<dbReference type="Proteomes" id="UP001183410">
    <property type="component" value="Unassembled WGS sequence"/>
</dbReference>
<evidence type="ECO:0000313" key="3">
    <source>
        <dbReference type="Proteomes" id="UP001183410"/>
    </source>
</evidence>
<dbReference type="InterPro" id="IPR010768">
    <property type="entry name" value="GATase1-like"/>
</dbReference>
<sequence>MKKALLLGESWTTHMIHQKGFDSFTTTEYVEGGQEFRAALEDDGWRVTHLPAHTIETHFPSSPEELAAYDLVVISDVGANTFLLSRAVFGRSEREPNKLEQIRDYVLAGGGLLMVGGYLSFSGIDAKANYARSPLGDILPVEVLETDDRAEHPEGAPVLVQAPEHAALGGVGADWPALLGYNRTRERAGAEVLVRVKEDPLVALGTAGKGRTGVFTSDMSPHWAPPPFMAWSGYAPMWRALAGWVAGEGSGVAGG</sequence>
<dbReference type="Pfam" id="PF07090">
    <property type="entry name" value="GATase1_like"/>
    <property type="match status" value="1"/>
</dbReference>
<dbReference type="Gene3D" id="3.40.50.880">
    <property type="match status" value="1"/>
</dbReference>
<dbReference type="SUPFAM" id="SSF52317">
    <property type="entry name" value="Class I glutamine amidotransferase-like"/>
    <property type="match status" value="1"/>
</dbReference>
<dbReference type="CDD" id="cd03143">
    <property type="entry name" value="A4_beta-galactosidase_middle_domain"/>
    <property type="match status" value="1"/>
</dbReference>
<comment type="caution">
    <text evidence="2">The sequence shown here is derived from an EMBL/GenBank/DDBJ whole genome shotgun (WGS) entry which is preliminary data.</text>
</comment>
<organism evidence="2 3">
    <name type="scientific">Streptomyces chisholmiae</name>
    <dbReference type="NCBI Taxonomy" id="3075540"/>
    <lineage>
        <taxon>Bacteria</taxon>
        <taxon>Bacillati</taxon>
        <taxon>Actinomycetota</taxon>
        <taxon>Actinomycetes</taxon>
        <taxon>Kitasatosporales</taxon>
        <taxon>Streptomycetaceae</taxon>
        <taxon>Streptomyces</taxon>
    </lineage>
</organism>
<evidence type="ECO:0000259" key="1">
    <source>
        <dbReference type="Pfam" id="PF07090"/>
    </source>
</evidence>
<gene>
    <name evidence="2" type="ORF">RM844_05545</name>
</gene>
<keyword evidence="3" id="KW-1185">Reference proteome</keyword>
<dbReference type="RefSeq" id="WP_311665425.1">
    <property type="nucleotide sequence ID" value="NZ_JAVREO010000003.1"/>
</dbReference>
<proteinExistence type="predicted"/>
<dbReference type="InterPro" id="IPR029062">
    <property type="entry name" value="Class_I_gatase-like"/>
</dbReference>
<keyword evidence="2" id="KW-0315">Glutamine amidotransferase</keyword>
<protein>
    <submittedName>
        <fullName evidence="2">Glutamine amidotransferase</fullName>
    </submittedName>
</protein>
<accession>A0ABU2JLY7</accession>